<dbReference type="PANTHER" id="PTHR43033">
    <property type="entry name" value="TRNA(ILE)-LYSIDINE SYNTHASE-RELATED"/>
    <property type="match status" value="1"/>
</dbReference>
<comment type="subcellular location">
    <subcellularLocation>
        <location evidence="1 8">Cytoplasm</location>
    </subcellularLocation>
</comment>
<comment type="catalytic activity">
    <reaction evidence="7 8">
        <text>cytidine(34) in tRNA(Ile2) + L-lysine + ATP = lysidine(34) in tRNA(Ile2) + AMP + diphosphate + H(+)</text>
        <dbReference type="Rhea" id="RHEA:43744"/>
        <dbReference type="Rhea" id="RHEA-COMP:10625"/>
        <dbReference type="Rhea" id="RHEA-COMP:10670"/>
        <dbReference type="ChEBI" id="CHEBI:15378"/>
        <dbReference type="ChEBI" id="CHEBI:30616"/>
        <dbReference type="ChEBI" id="CHEBI:32551"/>
        <dbReference type="ChEBI" id="CHEBI:33019"/>
        <dbReference type="ChEBI" id="CHEBI:82748"/>
        <dbReference type="ChEBI" id="CHEBI:83665"/>
        <dbReference type="ChEBI" id="CHEBI:456215"/>
        <dbReference type="EC" id="6.3.4.19"/>
    </reaction>
</comment>
<dbReference type="Gene3D" id="3.40.50.620">
    <property type="entry name" value="HUPs"/>
    <property type="match status" value="1"/>
</dbReference>
<dbReference type="Pfam" id="PF01171">
    <property type="entry name" value="ATP_bind_3"/>
    <property type="match status" value="1"/>
</dbReference>
<dbReference type="EC" id="6.3.4.19" evidence="8"/>
<dbReference type="SMART" id="SM00977">
    <property type="entry name" value="TilS_C"/>
    <property type="match status" value="1"/>
</dbReference>
<keyword evidence="4 8" id="KW-0819">tRNA processing</keyword>
<dbReference type="Pfam" id="PF09179">
    <property type="entry name" value="TilS"/>
    <property type="match status" value="1"/>
</dbReference>
<dbReference type="Proteomes" id="UP001059934">
    <property type="component" value="Chromosome"/>
</dbReference>
<evidence type="ECO:0000313" key="10">
    <source>
        <dbReference type="EMBL" id="UVW35684.1"/>
    </source>
</evidence>
<comment type="domain">
    <text evidence="8">The N-terminal region contains the highly conserved SGGXDS motif, predicted to be a P-loop motif involved in ATP binding.</text>
</comment>
<keyword evidence="5 8" id="KW-0547">Nucleotide-binding</keyword>
<dbReference type="Gene3D" id="1.20.59.20">
    <property type="match status" value="1"/>
</dbReference>
<dbReference type="SUPFAM" id="SSF56037">
    <property type="entry name" value="PheT/TilS domain"/>
    <property type="match status" value="1"/>
</dbReference>
<dbReference type="EMBL" id="CP103416">
    <property type="protein sequence ID" value="UVW35684.1"/>
    <property type="molecule type" value="Genomic_DNA"/>
</dbReference>
<keyword evidence="2 8" id="KW-0963">Cytoplasm</keyword>
<evidence type="ECO:0000256" key="7">
    <source>
        <dbReference type="ARBA" id="ARBA00048539"/>
    </source>
</evidence>
<dbReference type="NCBIfam" id="TIGR02433">
    <property type="entry name" value="lysidine_TilS_C"/>
    <property type="match status" value="1"/>
</dbReference>
<evidence type="ECO:0000256" key="2">
    <source>
        <dbReference type="ARBA" id="ARBA00022490"/>
    </source>
</evidence>
<dbReference type="Pfam" id="PF11734">
    <property type="entry name" value="TilS_C"/>
    <property type="match status" value="1"/>
</dbReference>
<dbReference type="NCBIfam" id="TIGR02432">
    <property type="entry name" value="lysidine_TilS_N"/>
    <property type="match status" value="1"/>
</dbReference>
<dbReference type="PANTHER" id="PTHR43033:SF1">
    <property type="entry name" value="TRNA(ILE)-LYSIDINE SYNTHASE-RELATED"/>
    <property type="match status" value="1"/>
</dbReference>
<dbReference type="CDD" id="cd01992">
    <property type="entry name" value="TilS_N"/>
    <property type="match status" value="1"/>
</dbReference>
<comment type="function">
    <text evidence="8">Ligates lysine onto the cytidine present at position 34 of the AUA codon-specific tRNA(Ile) that contains the anticodon CAU, in an ATP-dependent manner. Cytidine is converted to lysidine, thus changing the amino acid specificity of the tRNA from methionine to isoleucine.</text>
</comment>
<evidence type="ECO:0000259" key="9">
    <source>
        <dbReference type="SMART" id="SM00977"/>
    </source>
</evidence>
<evidence type="ECO:0000256" key="5">
    <source>
        <dbReference type="ARBA" id="ARBA00022741"/>
    </source>
</evidence>
<dbReference type="InterPro" id="IPR014729">
    <property type="entry name" value="Rossmann-like_a/b/a_fold"/>
</dbReference>
<keyword evidence="11" id="KW-1185">Reference proteome</keyword>
<dbReference type="GO" id="GO:0032267">
    <property type="term" value="F:tRNA(Ile)-lysidine synthase activity"/>
    <property type="evidence" value="ECO:0007669"/>
    <property type="project" value="UniProtKB-EC"/>
</dbReference>
<evidence type="ECO:0000313" key="11">
    <source>
        <dbReference type="Proteomes" id="UP001059934"/>
    </source>
</evidence>
<reference evidence="10" key="1">
    <citation type="submission" date="2022-08" db="EMBL/GenBank/DDBJ databases">
        <title>Catabolic pathway analysis in culturable SAR92 clade bacteria reveals their overlooked roles in DMSP degradation in coastal seas.</title>
        <authorList>
            <person name="He X."/>
            <person name="Zhang X."/>
            <person name="Zhang Y."/>
        </authorList>
    </citation>
    <scope>NUCLEOTIDE SEQUENCE</scope>
    <source>
        <strain evidence="10">H455</strain>
    </source>
</reference>
<evidence type="ECO:0000256" key="6">
    <source>
        <dbReference type="ARBA" id="ARBA00022840"/>
    </source>
</evidence>
<keyword evidence="3 8" id="KW-0436">Ligase</keyword>
<accession>A0ABY5TU40</accession>
<dbReference type="InterPro" id="IPR012795">
    <property type="entry name" value="tRNA_Ile_lys_synt_N"/>
</dbReference>
<evidence type="ECO:0000256" key="1">
    <source>
        <dbReference type="ARBA" id="ARBA00004496"/>
    </source>
</evidence>
<name>A0ABY5TU40_9GAMM</name>
<dbReference type="InterPro" id="IPR012796">
    <property type="entry name" value="Lysidine-tRNA-synth_C"/>
</dbReference>
<sequence>MSKGSLSAGLENKAALKQQPVVTAAAVFADWREQLEAAQQILMGFSGGLDSTVLLHLLCQLLPPERITAIHIHHGLSENADDWQRHAKVLCHSLGVPLISESVVVNETGAGLESAARDARYRVFEKHLIEDGLLLLGHHADDQVETVLFRLLRGSGARGLSGIPQTRAVGAGHLIRPLLNRPKSSLQVYAEAKQLSWIEDESNQQEQFDRNYLRNSVIPLLAQRWPDYVQGVMRSAEQSAQADQLADSVARADLALLNPRPEQGGWSLDLTQFIQLDPLRQKNLLRYWPEVHGLKALAQSFIDEVMSSLLTAREDSEPKVVRADLQLCRYRQRLYLLRLSGRPKADLDLCLFWSAQEPLILPDGNRLITEPVLGEGLRTDSIEGLQVRFRRGGERCQPAGREHSNSLKKLLQEFGLEPWWRERVPLLYSDQQLVAVGDLWVCEGWQAGPEIEGLKIFWQTNSL</sequence>
<dbReference type="SUPFAM" id="SSF82829">
    <property type="entry name" value="MesJ substrate recognition domain-like"/>
    <property type="match status" value="1"/>
</dbReference>
<keyword evidence="6 8" id="KW-0067">ATP-binding</keyword>
<dbReference type="InterPro" id="IPR011063">
    <property type="entry name" value="TilS/TtcA_N"/>
</dbReference>
<evidence type="ECO:0000256" key="4">
    <source>
        <dbReference type="ARBA" id="ARBA00022694"/>
    </source>
</evidence>
<dbReference type="SUPFAM" id="SSF52402">
    <property type="entry name" value="Adenine nucleotide alpha hydrolases-like"/>
    <property type="match status" value="1"/>
</dbReference>
<feature type="domain" description="Lysidine-tRNA(Ile) synthetase C-terminal" evidence="9">
    <location>
        <begin position="385"/>
        <end position="458"/>
    </location>
</feature>
<evidence type="ECO:0000256" key="3">
    <source>
        <dbReference type="ARBA" id="ARBA00022598"/>
    </source>
</evidence>
<evidence type="ECO:0000256" key="8">
    <source>
        <dbReference type="HAMAP-Rule" id="MF_01161"/>
    </source>
</evidence>
<comment type="similarity">
    <text evidence="8">Belongs to the tRNA(Ile)-lysidine synthase family.</text>
</comment>
<feature type="binding site" evidence="8">
    <location>
        <begin position="46"/>
        <end position="51"/>
    </location>
    <ligand>
        <name>ATP</name>
        <dbReference type="ChEBI" id="CHEBI:30616"/>
    </ligand>
</feature>
<dbReference type="InterPro" id="IPR015262">
    <property type="entry name" value="tRNA_Ile_lys_synt_subst-bd"/>
</dbReference>
<dbReference type="HAMAP" id="MF_01161">
    <property type="entry name" value="tRNA_Ile_lys_synt"/>
    <property type="match status" value="1"/>
</dbReference>
<protein>
    <recommendedName>
        <fullName evidence="8">tRNA(Ile)-lysidine synthase</fullName>
        <ecNumber evidence="8">6.3.4.19</ecNumber>
    </recommendedName>
    <alternativeName>
        <fullName evidence="8">tRNA(Ile)-2-lysyl-cytidine synthase</fullName>
    </alternativeName>
    <alternativeName>
        <fullName evidence="8">tRNA(Ile)-lysidine synthetase</fullName>
    </alternativeName>
</protein>
<organism evidence="10 11">
    <name type="scientific">SAR92 clade bacterium H455</name>
    <dbReference type="NCBI Taxonomy" id="2974818"/>
    <lineage>
        <taxon>Bacteria</taxon>
        <taxon>Pseudomonadati</taxon>
        <taxon>Pseudomonadota</taxon>
        <taxon>Gammaproteobacteria</taxon>
        <taxon>Cellvibrionales</taxon>
        <taxon>Porticoccaceae</taxon>
        <taxon>SAR92 clade</taxon>
    </lineage>
</organism>
<gene>
    <name evidence="8 10" type="primary">tilS</name>
    <name evidence="10" type="ORF">NYF23_03495</name>
</gene>
<proteinExistence type="inferred from homology"/>
<dbReference type="InterPro" id="IPR012094">
    <property type="entry name" value="tRNA_Ile_lys_synt"/>
</dbReference>